<organism evidence="5 6">
    <name type="scientific">Paracoccus jeotgali</name>
    <dbReference type="NCBI Taxonomy" id="2065379"/>
    <lineage>
        <taxon>Bacteria</taxon>
        <taxon>Pseudomonadati</taxon>
        <taxon>Pseudomonadota</taxon>
        <taxon>Alphaproteobacteria</taxon>
        <taxon>Rhodobacterales</taxon>
        <taxon>Paracoccaceae</taxon>
        <taxon>Paracoccus</taxon>
    </lineage>
</organism>
<dbReference type="EMBL" id="CP025583">
    <property type="protein sequence ID" value="AUM74269.1"/>
    <property type="molecule type" value="Genomic_DNA"/>
</dbReference>
<keyword evidence="6" id="KW-1185">Reference proteome</keyword>
<evidence type="ECO:0000313" key="5">
    <source>
        <dbReference type="EMBL" id="AUM74269.1"/>
    </source>
</evidence>
<sequence>MNGMKITVAIATTGRPQIIGTAIRDLARQQRLPDRLIISAASRADVDPRDIAASVVAPEIVFGPRGATTQRNAALARLTDEDVILFLDDDFVMAGDFLLRLEGLFRDHPDLSVLTGRVLADGIGNSGIAHHDALQMLAAHEGAGDAGPGALRPVNNAYGCNMAFRCAPIRAHGLRFDENLPLYGWLEDIDFSRRVAAHGRCMQASALTGVHLGTKSGRSSGLQFGYSQVANPVYLFRRDTMRGGHALRMISRNFAANLAKSLRPEPWVDRRGRLRGNMLALADLLRGRLEPRNILTLAGPADARS</sequence>
<evidence type="ECO:0000256" key="2">
    <source>
        <dbReference type="ARBA" id="ARBA00022676"/>
    </source>
</evidence>
<dbReference type="Gene3D" id="3.90.550.10">
    <property type="entry name" value="Spore Coat Polysaccharide Biosynthesis Protein SpsA, Chain A"/>
    <property type="match status" value="1"/>
</dbReference>
<name>A0A2K9MF50_9RHOB</name>
<reference evidence="6" key="1">
    <citation type="submission" date="2017-12" db="EMBL/GenBank/DDBJ databases">
        <title>Genomic analysis of Paracoccus sp. CBA4604.</title>
        <authorList>
            <person name="Roh S.W."/>
            <person name="Kim J.Y."/>
            <person name="Kim J.S."/>
        </authorList>
    </citation>
    <scope>NUCLEOTIDE SEQUENCE [LARGE SCALE GENOMIC DNA]</scope>
    <source>
        <strain evidence="6">CBA4604</strain>
    </source>
</reference>
<evidence type="ECO:0000313" key="6">
    <source>
        <dbReference type="Proteomes" id="UP000234882"/>
    </source>
</evidence>
<dbReference type="AlphaFoldDB" id="A0A2K9MF50"/>
<dbReference type="Proteomes" id="UP000234882">
    <property type="component" value="Chromosome"/>
</dbReference>
<dbReference type="GO" id="GO:0016757">
    <property type="term" value="F:glycosyltransferase activity"/>
    <property type="evidence" value="ECO:0007669"/>
    <property type="project" value="UniProtKB-KW"/>
</dbReference>
<evidence type="ECO:0000259" key="4">
    <source>
        <dbReference type="Pfam" id="PF00535"/>
    </source>
</evidence>
<keyword evidence="2" id="KW-0328">Glycosyltransferase</keyword>
<protein>
    <submittedName>
        <fullName evidence="5">Glycosyltransferase</fullName>
    </submittedName>
</protein>
<proteinExistence type="inferred from homology"/>
<gene>
    <name evidence="5" type="ORF">CYR75_08285</name>
</gene>
<dbReference type="InterPro" id="IPR001173">
    <property type="entry name" value="Glyco_trans_2-like"/>
</dbReference>
<dbReference type="PANTHER" id="PTHR43179:SF12">
    <property type="entry name" value="GALACTOFURANOSYLTRANSFERASE GLFT2"/>
    <property type="match status" value="1"/>
</dbReference>
<dbReference type="CDD" id="cd00761">
    <property type="entry name" value="Glyco_tranf_GTA_type"/>
    <property type="match status" value="1"/>
</dbReference>
<evidence type="ECO:0000256" key="1">
    <source>
        <dbReference type="ARBA" id="ARBA00006739"/>
    </source>
</evidence>
<accession>A0A2K9MF50</accession>
<dbReference type="PANTHER" id="PTHR43179">
    <property type="entry name" value="RHAMNOSYLTRANSFERASE WBBL"/>
    <property type="match status" value="1"/>
</dbReference>
<dbReference type="Pfam" id="PF00535">
    <property type="entry name" value="Glycos_transf_2"/>
    <property type="match status" value="1"/>
</dbReference>
<evidence type="ECO:0000256" key="3">
    <source>
        <dbReference type="ARBA" id="ARBA00022679"/>
    </source>
</evidence>
<feature type="domain" description="Glycosyltransferase 2-like" evidence="4">
    <location>
        <begin position="7"/>
        <end position="126"/>
    </location>
</feature>
<dbReference type="SUPFAM" id="SSF53448">
    <property type="entry name" value="Nucleotide-diphospho-sugar transferases"/>
    <property type="match status" value="1"/>
</dbReference>
<comment type="similarity">
    <text evidence="1">Belongs to the glycosyltransferase 2 family.</text>
</comment>
<dbReference type="OrthoDB" id="9790710at2"/>
<dbReference type="KEGG" id="paru:CYR75_08285"/>
<keyword evidence="3 5" id="KW-0808">Transferase</keyword>
<dbReference type="InterPro" id="IPR029044">
    <property type="entry name" value="Nucleotide-diphossugar_trans"/>
</dbReference>